<dbReference type="AlphaFoldDB" id="A0A1Z3HJQ7"/>
<dbReference type="SUPFAM" id="SSF57667">
    <property type="entry name" value="beta-beta-alpha zinc fingers"/>
    <property type="match status" value="1"/>
</dbReference>
<dbReference type="KEGG" id="hhg:XM38_014620"/>
<dbReference type="STRING" id="1641165.XM38_07900"/>
<dbReference type="InterPro" id="IPR036236">
    <property type="entry name" value="Znf_C2H2_sf"/>
</dbReference>
<dbReference type="InterPro" id="IPR029261">
    <property type="entry name" value="Transposase_Znf"/>
</dbReference>
<dbReference type="InterPro" id="IPR013087">
    <property type="entry name" value="Znf_C2H2_type"/>
</dbReference>
<proteinExistence type="predicted"/>
<dbReference type="PROSITE" id="PS50157">
    <property type="entry name" value="ZINC_FINGER_C2H2_2"/>
    <property type="match status" value="1"/>
</dbReference>
<reference evidence="2 3" key="1">
    <citation type="journal article" date="2016" name="Biochim. Biophys. Acta">
        <title>Characterization of red-shifted phycobilisomes isolated from the chlorophyll f-containing cyanobacterium Halomicronema hongdechloris.</title>
        <authorList>
            <person name="Li Y."/>
            <person name="Lin Y."/>
            <person name="Garvey C.J."/>
            <person name="Birch D."/>
            <person name="Corkery R.W."/>
            <person name="Loughlin P.C."/>
            <person name="Scheer H."/>
            <person name="Willows R.D."/>
            <person name="Chen M."/>
        </authorList>
    </citation>
    <scope>NUCLEOTIDE SEQUENCE [LARGE SCALE GENOMIC DNA]</scope>
    <source>
        <strain evidence="2 3">C2206</strain>
    </source>
</reference>
<dbReference type="Proteomes" id="UP000191901">
    <property type="component" value="Chromosome"/>
</dbReference>
<feature type="domain" description="C2H2-type" evidence="1">
    <location>
        <begin position="76"/>
        <end position="108"/>
    </location>
</feature>
<gene>
    <name evidence="2" type="ORF">XM38_014620</name>
</gene>
<dbReference type="EMBL" id="CP021983">
    <property type="protein sequence ID" value="ASC70523.1"/>
    <property type="molecule type" value="Genomic_DNA"/>
</dbReference>
<keyword evidence="3" id="KW-1185">Reference proteome</keyword>
<accession>A0A1Z3HJQ7</accession>
<name>A0A1Z3HJQ7_9CYAN</name>
<evidence type="ECO:0000259" key="1">
    <source>
        <dbReference type="PROSITE" id="PS50157"/>
    </source>
</evidence>
<dbReference type="Gene3D" id="3.30.160.60">
    <property type="entry name" value="Classic Zinc Finger"/>
    <property type="match status" value="1"/>
</dbReference>
<evidence type="ECO:0000313" key="2">
    <source>
        <dbReference type="EMBL" id="ASC70523.1"/>
    </source>
</evidence>
<sequence length="194" mass="22899">MDFHLERLLNFPNVTIERCTETDNEVHLGLRWLNQSVPCQFCGCETDKVNQHRPLQVRDLSILGKFTVLTIERRQFKCENCQKYFTEAIDFIDFDRHSTERIHTGKQRFLCRQCGYQFMENPTDKRIDQPTRELIDRLLLERISMAGIARAMQVSEQWLQDSVKDKSAQTATRAEVQPKKKAINRAVRRTLVLR</sequence>
<dbReference type="Pfam" id="PF14690">
    <property type="entry name" value="Zn_ribbon_ISL3"/>
    <property type="match status" value="1"/>
</dbReference>
<organism evidence="2 3">
    <name type="scientific">Halomicronema hongdechloris C2206</name>
    <dbReference type="NCBI Taxonomy" id="1641165"/>
    <lineage>
        <taxon>Bacteria</taxon>
        <taxon>Bacillati</taxon>
        <taxon>Cyanobacteriota</taxon>
        <taxon>Cyanophyceae</taxon>
        <taxon>Nodosilineales</taxon>
        <taxon>Nodosilineaceae</taxon>
        <taxon>Halomicronema</taxon>
    </lineage>
</organism>
<protein>
    <recommendedName>
        <fullName evidence="1">C2H2-type domain-containing protein</fullName>
    </recommendedName>
</protein>
<evidence type="ECO:0000313" key="3">
    <source>
        <dbReference type="Proteomes" id="UP000191901"/>
    </source>
</evidence>